<evidence type="ECO:0000259" key="1">
    <source>
        <dbReference type="Pfam" id="PF01642"/>
    </source>
</evidence>
<dbReference type="GO" id="GO:0019678">
    <property type="term" value="P:propionate metabolic process, methylmalonyl pathway"/>
    <property type="evidence" value="ECO:0007669"/>
    <property type="project" value="TreeGrafter"/>
</dbReference>
<dbReference type="EMBL" id="VSRR010019282">
    <property type="protein sequence ID" value="MPC62081.1"/>
    <property type="molecule type" value="Genomic_DNA"/>
</dbReference>
<protein>
    <submittedName>
        <fullName evidence="2">Methylmalonyl-CoA mutase, mitochondrial</fullName>
    </submittedName>
</protein>
<dbReference type="InterPro" id="IPR006099">
    <property type="entry name" value="MeMalonylCoA_mutase_a/b_cat"/>
</dbReference>
<dbReference type="Proteomes" id="UP000324222">
    <property type="component" value="Unassembled WGS sequence"/>
</dbReference>
<sequence length="108" mass="12424">MRAARRLWAHLVQEMFSPKNKKSTMLRAHSQNSGWSLTEQSQDHLQRVYRQTENGSLYTALASQLAGWLGMMAHDWRKSERVSLAATLGIRTEPSLLIPFLSRRRVMG</sequence>
<dbReference type="Pfam" id="PF01642">
    <property type="entry name" value="MM_CoA_mutase"/>
    <property type="match status" value="1"/>
</dbReference>
<dbReference type="Gene3D" id="3.20.20.240">
    <property type="entry name" value="Methylmalonyl-CoA mutase"/>
    <property type="match status" value="1"/>
</dbReference>
<dbReference type="InterPro" id="IPR016176">
    <property type="entry name" value="Cbl-dep_enz_cat"/>
</dbReference>
<gene>
    <name evidence="2" type="primary">MUT_2</name>
    <name evidence="2" type="ORF">E2C01_056162</name>
</gene>
<accession>A0A5B7GPL6</accession>
<dbReference type="GO" id="GO:0031419">
    <property type="term" value="F:cobalamin binding"/>
    <property type="evidence" value="ECO:0007669"/>
    <property type="project" value="InterPro"/>
</dbReference>
<keyword evidence="3" id="KW-1185">Reference proteome</keyword>
<dbReference type="PANTHER" id="PTHR48101:SF4">
    <property type="entry name" value="METHYLMALONYL-COA MUTASE, MITOCHONDRIAL"/>
    <property type="match status" value="1"/>
</dbReference>
<dbReference type="AlphaFoldDB" id="A0A5B7GPL6"/>
<proteinExistence type="predicted"/>
<organism evidence="2 3">
    <name type="scientific">Portunus trituberculatus</name>
    <name type="common">Swimming crab</name>
    <name type="synonym">Neptunus trituberculatus</name>
    <dbReference type="NCBI Taxonomy" id="210409"/>
    <lineage>
        <taxon>Eukaryota</taxon>
        <taxon>Metazoa</taxon>
        <taxon>Ecdysozoa</taxon>
        <taxon>Arthropoda</taxon>
        <taxon>Crustacea</taxon>
        <taxon>Multicrustacea</taxon>
        <taxon>Malacostraca</taxon>
        <taxon>Eumalacostraca</taxon>
        <taxon>Eucarida</taxon>
        <taxon>Decapoda</taxon>
        <taxon>Pleocyemata</taxon>
        <taxon>Brachyura</taxon>
        <taxon>Eubrachyura</taxon>
        <taxon>Portunoidea</taxon>
        <taxon>Portunidae</taxon>
        <taxon>Portuninae</taxon>
        <taxon>Portunus</taxon>
    </lineage>
</organism>
<evidence type="ECO:0000313" key="3">
    <source>
        <dbReference type="Proteomes" id="UP000324222"/>
    </source>
</evidence>
<dbReference type="PANTHER" id="PTHR48101">
    <property type="entry name" value="METHYLMALONYL-COA MUTASE, MITOCHONDRIAL-RELATED"/>
    <property type="match status" value="1"/>
</dbReference>
<name>A0A5B7GPL6_PORTR</name>
<dbReference type="GO" id="GO:0004494">
    <property type="term" value="F:methylmalonyl-CoA mutase activity"/>
    <property type="evidence" value="ECO:0007669"/>
    <property type="project" value="TreeGrafter"/>
</dbReference>
<comment type="caution">
    <text evidence="2">The sequence shown here is derived from an EMBL/GenBank/DDBJ whole genome shotgun (WGS) entry which is preliminary data.</text>
</comment>
<feature type="domain" description="Methylmalonyl-CoA mutase alpha/beta chain catalytic" evidence="1">
    <location>
        <begin position="1"/>
        <end position="52"/>
    </location>
</feature>
<reference evidence="2 3" key="1">
    <citation type="submission" date="2019-05" db="EMBL/GenBank/DDBJ databases">
        <title>Another draft genome of Portunus trituberculatus and its Hox gene families provides insights of decapod evolution.</title>
        <authorList>
            <person name="Jeong J.-H."/>
            <person name="Song I."/>
            <person name="Kim S."/>
            <person name="Choi T."/>
            <person name="Kim D."/>
            <person name="Ryu S."/>
            <person name="Kim W."/>
        </authorList>
    </citation>
    <scope>NUCLEOTIDE SEQUENCE [LARGE SCALE GENOMIC DNA]</scope>
    <source>
        <tissue evidence="2">Muscle</tissue>
    </source>
</reference>
<dbReference type="OrthoDB" id="10035089at2759"/>
<dbReference type="SUPFAM" id="SSF51703">
    <property type="entry name" value="Cobalamin (vitamin B12)-dependent enzymes"/>
    <property type="match status" value="1"/>
</dbReference>
<evidence type="ECO:0000313" key="2">
    <source>
        <dbReference type="EMBL" id="MPC62081.1"/>
    </source>
</evidence>
<dbReference type="GO" id="GO:0005739">
    <property type="term" value="C:mitochondrion"/>
    <property type="evidence" value="ECO:0007669"/>
    <property type="project" value="TreeGrafter"/>
</dbReference>